<keyword evidence="11" id="KW-1185">Reference proteome</keyword>
<dbReference type="InterPro" id="IPR006195">
    <property type="entry name" value="aa-tRNA-synth_II"/>
</dbReference>
<dbReference type="GO" id="GO:0005524">
    <property type="term" value="F:ATP binding"/>
    <property type="evidence" value="ECO:0007669"/>
    <property type="project" value="UniProtKB-UniRule"/>
</dbReference>
<feature type="binding site" evidence="8">
    <location>
        <position position="255"/>
    </location>
    <ligand>
        <name>L-histidine</name>
        <dbReference type="ChEBI" id="CHEBI:57595"/>
    </ligand>
</feature>
<comment type="subunit">
    <text evidence="7">Homodimer.</text>
</comment>
<evidence type="ECO:0000256" key="6">
    <source>
        <dbReference type="ARBA" id="ARBA00047639"/>
    </source>
</evidence>
<dbReference type="HAMAP" id="MF_00127">
    <property type="entry name" value="His_tRNA_synth"/>
    <property type="match status" value="1"/>
</dbReference>
<organism evidence="10 11">
    <name type="scientific">Mesoplasma chauliocola</name>
    <dbReference type="NCBI Taxonomy" id="216427"/>
    <lineage>
        <taxon>Bacteria</taxon>
        <taxon>Bacillati</taxon>
        <taxon>Mycoplasmatota</taxon>
        <taxon>Mollicutes</taxon>
        <taxon>Entomoplasmatales</taxon>
        <taxon>Entomoplasmataceae</taxon>
        <taxon>Mesoplasma</taxon>
    </lineage>
</organism>
<evidence type="ECO:0000313" key="11">
    <source>
        <dbReference type="Proteomes" id="UP000232229"/>
    </source>
</evidence>
<dbReference type="Proteomes" id="UP000232229">
    <property type="component" value="Chromosome"/>
</dbReference>
<evidence type="ECO:0000256" key="1">
    <source>
        <dbReference type="ARBA" id="ARBA00008226"/>
    </source>
</evidence>
<dbReference type="Pfam" id="PF13393">
    <property type="entry name" value="tRNA-synt_His"/>
    <property type="match status" value="1"/>
</dbReference>
<dbReference type="InterPro" id="IPR036621">
    <property type="entry name" value="Anticodon-bd_dom_sf"/>
</dbReference>
<feature type="binding site" evidence="8">
    <location>
        <position position="126"/>
    </location>
    <ligand>
        <name>L-histidine</name>
        <dbReference type="ChEBI" id="CHEBI:57595"/>
    </ligand>
</feature>
<dbReference type="InterPro" id="IPR015807">
    <property type="entry name" value="His-tRNA-ligase"/>
</dbReference>
<feature type="binding site" evidence="8">
    <location>
        <position position="130"/>
    </location>
    <ligand>
        <name>L-histidine</name>
        <dbReference type="ChEBI" id="CHEBI:57595"/>
    </ligand>
</feature>
<evidence type="ECO:0000256" key="5">
    <source>
        <dbReference type="ARBA" id="ARBA00023146"/>
    </source>
</evidence>
<proteinExistence type="inferred from homology"/>
<dbReference type="Pfam" id="PF03129">
    <property type="entry name" value="HGTP_anticodon"/>
    <property type="match status" value="1"/>
</dbReference>
<dbReference type="EC" id="6.1.1.21" evidence="7"/>
<dbReference type="InterPro" id="IPR041715">
    <property type="entry name" value="HisRS-like_core"/>
</dbReference>
<evidence type="ECO:0000256" key="3">
    <source>
        <dbReference type="ARBA" id="ARBA00022741"/>
    </source>
</evidence>
<dbReference type="Gene3D" id="3.30.930.10">
    <property type="entry name" value="Bira Bifunctional Protein, Domain 2"/>
    <property type="match status" value="1"/>
</dbReference>
<evidence type="ECO:0000259" key="9">
    <source>
        <dbReference type="PROSITE" id="PS50862"/>
    </source>
</evidence>
<dbReference type="InterPro" id="IPR004154">
    <property type="entry name" value="Anticodon-bd"/>
</dbReference>
<feature type="domain" description="Aminoacyl-transfer RNA synthetases class-II family profile" evidence="9">
    <location>
        <begin position="6"/>
        <end position="329"/>
    </location>
</feature>
<accession>A0A249SNS2</accession>
<evidence type="ECO:0000256" key="8">
    <source>
        <dbReference type="PIRSR" id="PIRSR001549-1"/>
    </source>
</evidence>
<dbReference type="NCBIfam" id="TIGR00442">
    <property type="entry name" value="hisS"/>
    <property type="match status" value="1"/>
</dbReference>
<gene>
    <name evidence="7" type="primary">hisS</name>
    <name evidence="10" type="ORF">CK556_02015</name>
</gene>
<keyword evidence="5 7" id="KW-0030">Aminoacyl-tRNA synthetase</keyword>
<dbReference type="RefSeq" id="WP_027875386.1">
    <property type="nucleotide sequence ID" value="NZ_CP023173.1"/>
</dbReference>
<name>A0A249SNS2_9MOLU</name>
<dbReference type="KEGG" id="mchc:CK556_02015"/>
<evidence type="ECO:0000256" key="4">
    <source>
        <dbReference type="ARBA" id="ARBA00022840"/>
    </source>
</evidence>
<feature type="binding site" evidence="8">
    <location>
        <begin position="80"/>
        <end position="82"/>
    </location>
    <ligand>
        <name>L-histidine</name>
        <dbReference type="ChEBI" id="CHEBI:57595"/>
    </ligand>
</feature>
<comment type="subcellular location">
    <subcellularLocation>
        <location evidence="7">Cytoplasm</location>
    </subcellularLocation>
</comment>
<evidence type="ECO:0000256" key="7">
    <source>
        <dbReference type="HAMAP-Rule" id="MF_00127"/>
    </source>
</evidence>
<sequence length="415" mass="47917">MIQKPRGTQDLFLNSAAEWNAVEEKFRKVLNLFNYGEIITPMFESKELFVRGVGDTSDIVSKEMYEFTDKKGREFVLRPEGTAPTVRALIENKLYIPENLPYKTFYIGPIFRYERPQAGRYRQFNQLGVETFGLDSLNHDIELISLGDSFLKELNIEKDIIVQINYLVTGEERKKYEEQLKKYILSIKNICDDCQKRFKKNVLRILDCKIDSSKVKNGPKMFEFATENNKERLNETFRQLKEMGLKVEIDFNLVRGLDYYTGLVFEFKNIKTNQAIIAGGSYNNLVEELGGPSIPASGFAIGLERIMLILNEQKIKVVEEKEIELFIIPLSEQAQKLTNKLMLEARRKNLKIDTNWNIKNLKNGFKSAEKAKAKNILVIGDNSIANNQYSIKPQLTGEPVELKYNQIISYLKGEK</sequence>
<dbReference type="CDD" id="cd00773">
    <property type="entry name" value="HisRS-like_core"/>
    <property type="match status" value="1"/>
</dbReference>
<keyword evidence="2 7" id="KW-0963">Cytoplasm</keyword>
<dbReference type="Gene3D" id="3.40.50.800">
    <property type="entry name" value="Anticodon-binding domain"/>
    <property type="match status" value="1"/>
</dbReference>
<dbReference type="PANTHER" id="PTHR43707">
    <property type="entry name" value="HISTIDYL-TRNA SYNTHETASE"/>
    <property type="match status" value="1"/>
</dbReference>
<dbReference type="GO" id="GO:0004821">
    <property type="term" value="F:histidine-tRNA ligase activity"/>
    <property type="evidence" value="ECO:0007669"/>
    <property type="project" value="UniProtKB-UniRule"/>
</dbReference>
<dbReference type="SUPFAM" id="SSF52954">
    <property type="entry name" value="Class II aaRS ABD-related"/>
    <property type="match status" value="1"/>
</dbReference>
<keyword evidence="4 7" id="KW-0067">ATP-binding</keyword>
<evidence type="ECO:0000313" key="10">
    <source>
        <dbReference type="EMBL" id="ASZ09131.1"/>
    </source>
</evidence>
<dbReference type="PANTHER" id="PTHR43707:SF1">
    <property type="entry name" value="HISTIDINE--TRNA LIGASE, MITOCHONDRIAL-RELATED"/>
    <property type="match status" value="1"/>
</dbReference>
<dbReference type="AlphaFoldDB" id="A0A249SNS2"/>
<dbReference type="PIRSF" id="PIRSF001549">
    <property type="entry name" value="His-tRNA_synth"/>
    <property type="match status" value="1"/>
</dbReference>
<keyword evidence="7" id="KW-0648">Protein biosynthesis</keyword>
<dbReference type="EMBL" id="CP023173">
    <property type="protein sequence ID" value="ASZ09131.1"/>
    <property type="molecule type" value="Genomic_DNA"/>
</dbReference>
<dbReference type="PROSITE" id="PS50862">
    <property type="entry name" value="AA_TRNA_LIGASE_II"/>
    <property type="match status" value="1"/>
</dbReference>
<comment type="similarity">
    <text evidence="1 7">Belongs to the class-II aminoacyl-tRNA synthetase family.</text>
</comment>
<reference evidence="10 11" key="1">
    <citation type="submission" date="2017-08" db="EMBL/GenBank/DDBJ databases">
        <title>Complete Genome Sequence of Mesoplasma chauliocola.</title>
        <authorList>
            <person name="Knight T.F.Jr."/>
            <person name="Citino T."/>
        </authorList>
    </citation>
    <scope>NUCLEOTIDE SEQUENCE [LARGE SCALE GENOMIC DNA]</scope>
    <source>
        <strain evidence="10 11">CHPA-2</strain>
    </source>
</reference>
<dbReference type="GO" id="GO:0005737">
    <property type="term" value="C:cytoplasm"/>
    <property type="evidence" value="ECO:0007669"/>
    <property type="project" value="UniProtKB-SubCell"/>
</dbReference>
<dbReference type="GO" id="GO:0006427">
    <property type="term" value="P:histidyl-tRNA aminoacylation"/>
    <property type="evidence" value="ECO:0007669"/>
    <property type="project" value="UniProtKB-UniRule"/>
</dbReference>
<feature type="binding site" evidence="8">
    <location>
        <begin position="259"/>
        <end position="260"/>
    </location>
    <ligand>
        <name>L-histidine</name>
        <dbReference type="ChEBI" id="CHEBI:57595"/>
    </ligand>
</feature>
<dbReference type="STRING" id="1336232.GCA_000518825_00398"/>
<keyword evidence="3 7" id="KW-0547">Nucleotide-binding</keyword>
<feature type="binding site" evidence="8">
    <location>
        <position position="112"/>
    </location>
    <ligand>
        <name>L-histidine</name>
        <dbReference type="ChEBI" id="CHEBI:57595"/>
    </ligand>
</feature>
<dbReference type="InterPro" id="IPR045864">
    <property type="entry name" value="aa-tRNA-synth_II/BPL/LPL"/>
</dbReference>
<dbReference type="SUPFAM" id="SSF55681">
    <property type="entry name" value="Class II aaRS and biotin synthetases"/>
    <property type="match status" value="1"/>
</dbReference>
<dbReference type="InterPro" id="IPR004516">
    <property type="entry name" value="HisRS/HisZ"/>
</dbReference>
<evidence type="ECO:0000256" key="2">
    <source>
        <dbReference type="ARBA" id="ARBA00022490"/>
    </source>
</evidence>
<keyword evidence="7 10" id="KW-0436">Ligase</keyword>
<protein>
    <recommendedName>
        <fullName evidence="7">Histidine--tRNA ligase</fullName>
        <ecNumber evidence="7">6.1.1.21</ecNumber>
    </recommendedName>
    <alternativeName>
        <fullName evidence="7">Histidyl-tRNA synthetase</fullName>
        <shortName evidence="7">HisRS</shortName>
    </alternativeName>
</protein>
<comment type="catalytic activity">
    <reaction evidence="6 7">
        <text>tRNA(His) + L-histidine + ATP = L-histidyl-tRNA(His) + AMP + diphosphate + H(+)</text>
        <dbReference type="Rhea" id="RHEA:17313"/>
        <dbReference type="Rhea" id="RHEA-COMP:9665"/>
        <dbReference type="Rhea" id="RHEA-COMP:9689"/>
        <dbReference type="ChEBI" id="CHEBI:15378"/>
        <dbReference type="ChEBI" id="CHEBI:30616"/>
        <dbReference type="ChEBI" id="CHEBI:33019"/>
        <dbReference type="ChEBI" id="CHEBI:57595"/>
        <dbReference type="ChEBI" id="CHEBI:78442"/>
        <dbReference type="ChEBI" id="CHEBI:78527"/>
        <dbReference type="ChEBI" id="CHEBI:456215"/>
        <dbReference type="EC" id="6.1.1.21"/>
    </reaction>
</comment>